<feature type="domain" description="PPM-type phosphatase" evidence="1">
    <location>
        <begin position="322"/>
        <end position="1033"/>
    </location>
</feature>
<protein>
    <submittedName>
        <fullName evidence="3">Probable protein phosphatase 2C 23</fullName>
    </submittedName>
</protein>
<dbReference type="GO" id="GO:0004722">
    <property type="term" value="F:protein serine/threonine phosphatase activity"/>
    <property type="evidence" value="ECO:0000318"/>
    <property type="project" value="GO_Central"/>
</dbReference>
<name>A0A6P9EKY0_JUGRE</name>
<dbReference type="KEGG" id="jre:118348037"/>
<dbReference type="Pfam" id="PF00481">
    <property type="entry name" value="PP2C"/>
    <property type="match status" value="2"/>
</dbReference>
<dbReference type="InParanoid" id="A0A6P9EKY0"/>
<dbReference type="SMART" id="SM00332">
    <property type="entry name" value="PP2Cc"/>
    <property type="match status" value="1"/>
</dbReference>
<dbReference type="PANTHER" id="PTHR13832:SF228">
    <property type="entry name" value="PROTEIN PHOSPHATASE 2C 23-RELATED"/>
    <property type="match status" value="1"/>
</dbReference>
<sequence>MDISGGYFCLRLDCSEIEVFGVYLCHQLDSSEKEIFGGNLCRGVDQILLAIGREPLEARSFGRHSRGALVAYPGGTPFTCLEVQGVVSRHESFTSLIACSLGNNIGKACHCLDAAGEISRRQHDFPVILSDQLDEGLGHSFRYFPPGLPRLFSSSSTSEVDGSFATTTFRSISGASVRANTSTPLSTSLPDLCSSSVIDRASSFASPTSFASSPLQPLPRCSIAGYAPLTTKTFVSGPVEEVCGKLQNGCPIYKARTESEKPRFVNIFRKLIFHMKSIAAVLVKADNNVKKPNSKKKNGNVTVRRGDNLYSKRGDAYDQESQYSMEKEKLQWAERKAGEDRVQVVISEEHGWVFVGIYDGFNGPDATEYLLSILYSNVHNELKDLVWNAKFEPTSILSNSIEEDDQTQTRNMMKFGKYSIIGKKAKLKPIITEHLLENHLAVTEDLPAVTCTFSACSPSSLNKDSSHTVSEAAFARDRYSASVDDHATALCFFELQEIGFEPRKLMYAEVDVRSSKLPAQSALEDGMIDEGDFIREGFDSVQVLLNRLASLLDQGFGDGNEWSDGGSCGCQNGTEDKLVLSDPVSSLVSGSGGIMKIRAGLVTAMRGISVEEGGVVIGLWLFSNWGIEFSVEDGSPDTMMKFGKYSIIGKKAKLKPIITEHLLENHLAVTEDLPANIDEENDMLRNADMDLDPYSNRNDQVKNSKDMREGLGMKWKGKSQRSWSSCECDVERSVEPERKLLTRQLSHLEADRPMGSDIHSEVLRALSEALRKTEDAYLEIADDNVEKSPELALMGSCVLVMLMKNEDVYLMNVGDSRAVLAQEAELDDLGPRKMHLDVKQIREDTSRNHKKNNGFGWGVLPNLIPLQLTTDHSTYVEEEVHRIRTDHPDDASAIENDRVKGYLKVTRAFGVGFLKQPKWNDALLEMFRIEYVGTSPYITCLPSLYHYKLGPRDRFLILSSDGLYQYLSNEEAVSQVEYFINKYPKGDPAQYLIEQVLFQAAQKHDMELDELLDIPQGERRRYHDDVSIVVIYLEGRIWRSYI</sequence>
<proteinExistence type="predicted"/>
<dbReference type="SUPFAM" id="SSF81606">
    <property type="entry name" value="PP2C-like"/>
    <property type="match status" value="2"/>
</dbReference>
<dbReference type="InterPro" id="IPR015655">
    <property type="entry name" value="PP2C"/>
</dbReference>
<dbReference type="CDD" id="cd00143">
    <property type="entry name" value="PP2Cc"/>
    <property type="match status" value="1"/>
</dbReference>
<dbReference type="RefSeq" id="XP_035544668.1">
    <property type="nucleotide sequence ID" value="XM_035688775.1"/>
</dbReference>
<dbReference type="InterPro" id="IPR001932">
    <property type="entry name" value="PPM-type_phosphatase-like_dom"/>
</dbReference>
<evidence type="ECO:0000259" key="1">
    <source>
        <dbReference type="PROSITE" id="PS51746"/>
    </source>
</evidence>
<dbReference type="GO" id="GO:0007165">
    <property type="term" value="P:signal transduction"/>
    <property type="evidence" value="ECO:0000318"/>
    <property type="project" value="GO_Central"/>
</dbReference>
<dbReference type="PANTHER" id="PTHR13832">
    <property type="entry name" value="PROTEIN PHOSPHATASE 2C"/>
    <property type="match status" value="1"/>
</dbReference>
<evidence type="ECO:0000313" key="3">
    <source>
        <dbReference type="RefSeq" id="XP_035544668.1"/>
    </source>
</evidence>
<dbReference type="Proteomes" id="UP000235220">
    <property type="component" value="Chromosome 3"/>
</dbReference>
<dbReference type="OrthoDB" id="420076at2759"/>
<dbReference type="AlphaFoldDB" id="A0A6P9EKY0"/>
<dbReference type="Gene3D" id="3.60.40.10">
    <property type="entry name" value="PPM-type phosphatase domain"/>
    <property type="match status" value="2"/>
</dbReference>
<dbReference type="InterPro" id="IPR036457">
    <property type="entry name" value="PPM-type-like_dom_sf"/>
</dbReference>
<dbReference type="PROSITE" id="PS51746">
    <property type="entry name" value="PPM_2"/>
    <property type="match status" value="1"/>
</dbReference>
<accession>A0A6P9EKY0</accession>
<organism evidence="2 3">
    <name type="scientific">Juglans regia</name>
    <name type="common">English walnut</name>
    <dbReference type="NCBI Taxonomy" id="51240"/>
    <lineage>
        <taxon>Eukaryota</taxon>
        <taxon>Viridiplantae</taxon>
        <taxon>Streptophyta</taxon>
        <taxon>Embryophyta</taxon>
        <taxon>Tracheophyta</taxon>
        <taxon>Spermatophyta</taxon>
        <taxon>Magnoliopsida</taxon>
        <taxon>eudicotyledons</taxon>
        <taxon>Gunneridae</taxon>
        <taxon>Pentapetalae</taxon>
        <taxon>rosids</taxon>
        <taxon>fabids</taxon>
        <taxon>Fagales</taxon>
        <taxon>Juglandaceae</taxon>
        <taxon>Juglans</taxon>
    </lineage>
</organism>
<gene>
    <name evidence="3" type="primary">LOC118348037</name>
</gene>
<keyword evidence="2" id="KW-1185">Reference proteome</keyword>
<reference evidence="3" key="1">
    <citation type="submission" date="2025-08" db="UniProtKB">
        <authorList>
            <consortium name="RefSeq"/>
        </authorList>
    </citation>
    <scope>IDENTIFICATION</scope>
    <source>
        <tissue evidence="3">Leaves</tissue>
    </source>
</reference>
<evidence type="ECO:0000313" key="2">
    <source>
        <dbReference type="Proteomes" id="UP000235220"/>
    </source>
</evidence>
<dbReference type="GeneID" id="118348037"/>